<keyword evidence="5" id="KW-0808">Transferase</keyword>
<evidence type="ECO:0000259" key="10">
    <source>
        <dbReference type="Pfam" id="PF20656"/>
    </source>
</evidence>
<dbReference type="PIRSF" id="PIRSF001363">
    <property type="entry name" value="Malate_synth"/>
    <property type="match status" value="1"/>
</dbReference>
<dbReference type="EMBL" id="JACPNR010000004">
    <property type="protein sequence ID" value="MBI2677716.1"/>
    <property type="molecule type" value="Genomic_DNA"/>
</dbReference>
<dbReference type="Gene3D" id="3.20.20.360">
    <property type="entry name" value="Malate synthase, domain 3"/>
    <property type="match status" value="1"/>
</dbReference>
<evidence type="ECO:0000256" key="2">
    <source>
        <dbReference type="ARBA" id="ARBA00012636"/>
    </source>
</evidence>
<dbReference type="SUPFAM" id="SSF51645">
    <property type="entry name" value="Malate synthase G"/>
    <property type="match status" value="1"/>
</dbReference>
<feature type="active site" description="Proton acceptor" evidence="7">
    <location>
        <position position="167"/>
    </location>
</feature>
<feature type="domain" description="Malate synthase TIM barrel" evidence="9">
    <location>
        <begin position="164"/>
        <end position="392"/>
    </location>
</feature>
<dbReference type="GO" id="GO:0006097">
    <property type="term" value="P:glyoxylate cycle"/>
    <property type="evidence" value="ECO:0007669"/>
    <property type="project" value="UniProtKB-KW"/>
</dbReference>
<protein>
    <recommendedName>
        <fullName evidence="2">malate synthase</fullName>
        <ecNumber evidence="2">2.3.3.9</ecNumber>
    </recommendedName>
</protein>
<evidence type="ECO:0000256" key="5">
    <source>
        <dbReference type="ARBA" id="ARBA00022679"/>
    </source>
</evidence>
<dbReference type="InterPro" id="IPR011076">
    <property type="entry name" value="Malate_synth_sf"/>
</dbReference>
<dbReference type="PANTHER" id="PTHR42902:SF1">
    <property type="entry name" value="MALATE SYNTHASE 1-RELATED"/>
    <property type="match status" value="1"/>
</dbReference>
<evidence type="ECO:0000259" key="9">
    <source>
        <dbReference type="Pfam" id="PF01274"/>
    </source>
</evidence>
<sequence length="525" mass="59244">MSLLTEPRLDPRMNTAPADFDPARGFPAGFWEFFLPLHERFTPRQQALLAKRAHALAQSHQGKLPAYLPPSAATTTDWQIEVPEWAHDQRNQMTGPSDDAELVVKMLNSGAPGVMIDLEDSMANFWPNLMTGYKNTLAALRGELNYFDKKRNSEVKIRDSKTVLMTRARGLHISQAGLVKNGVVSASLLDVAYIVHQIGPQTLKHPLVFYIPKSESAEEALWWNDLFNELETLKGMARGSIRCFALVESHPLAFQMEEFLYNLREHILGLNLGRWDYMASLVHFNLANPAWVLPDRNTIPHDVAFFQNLRTLMPEICHKHGAMAIGGMTALYPSRTDAELNARALAVLEKDKKNEADCLMDGAWTGHPDQNEIAVKQFPAPNQMKKRPQSANAQPDLRPEPKGVGKKTLAGTRAAVRTVIRYRNGVLNGRGASLLDGYMEDLATDRIYRLMIAQRIKHRQQVEIVDDPGKRVEHTPGFVSSLFDEELERILRELPSEAKESERETFPRARRISEDMIRAGEFDPV</sequence>
<proteinExistence type="inferred from homology"/>
<evidence type="ECO:0000313" key="13">
    <source>
        <dbReference type="Proteomes" id="UP000779809"/>
    </source>
</evidence>
<dbReference type="InterPro" id="IPR044856">
    <property type="entry name" value="Malate_synth_C_sf"/>
</dbReference>
<dbReference type="InterPro" id="IPR001465">
    <property type="entry name" value="Malate_synthase_TIM"/>
</dbReference>
<dbReference type="GO" id="GO:0005737">
    <property type="term" value="C:cytoplasm"/>
    <property type="evidence" value="ECO:0007669"/>
    <property type="project" value="TreeGrafter"/>
</dbReference>
<comment type="similarity">
    <text evidence="1">Belongs to the malate synthase family.</text>
</comment>
<feature type="domain" description="Malate synthase N-terminal" evidence="10">
    <location>
        <begin position="26"/>
        <end position="71"/>
    </location>
</feature>
<dbReference type="Proteomes" id="UP000779809">
    <property type="component" value="Unassembled WGS sequence"/>
</dbReference>
<dbReference type="Pfam" id="PF01274">
    <property type="entry name" value="MS_TIM-barrel"/>
    <property type="match status" value="1"/>
</dbReference>
<name>A0A932A7R9_9BACT</name>
<dbReference type="GO" id="GO:0004474">
    <property type="term" value="F:malate synthase activity"/>
    <property type="evidence" value="ECO:0007669"/>
    <property type="project" value="UniProtKB-EC"/>
</dbReference>
<feature type="active site" description="Proton donor" evidence="7">
    <location>
        <position position="441"/>
    </location>
</feature>
<gene>
    <name evidence="12" type="ORF">HYX28_02935</name>
</gene>
<dbReference type="PANTHER" id="PTHR42902">
    <property type="entry name" value="MALATE SYNTHASE"/>
    <property type="match status" value="1"/>
</dbReference>
<dbReference type="GO" id="GO:0006099">
    <property type="term" value="P:tricarboxylic acid cycle"/>
    <property type="evidence" value="ECO:0007669"/>
    <property type="project" value="UniProtKB-KW"/>
</dbReference>
<keyword evidence="4" id="KW-0816">Tricarboxylic acid cycle</keyword>
<dbReference type="AlphaFoldDB" id="A0A932A7R9"/>
<organism evidence="12 13">
    <name type="scientific">Candidatus Korobacter versatilis</name>
    <dbReference type="NCBI Taxonomy" id="658062"/>
    <lineage>
        <taxon>Bacteria</taxon>
        <taxon>Pseudomonadati</taxon>
        <taxon>Acidobacteriota</taxon>
        <taxon>Terriglobia</taxon>
        <taxon>Terriglobales</taxon>
        <taxon>Candidatus Korobacteraceae</taxon>
        <taxon>Candidatus Korobacter</taxon>
    </lineage>
</organism>
<dbReference type="Pfam" id="PF20656">
    <property type="entry name" value="MS_N"/>
    <property type="match status" value="1"/>
</dbReference>
<evidence type="ECO:0000259" key="11">
    <source>
        <dbReference type="Pfam" id="PF20659"/>
    </source>
</evidence>
<comment type="catalytic activity">
    <reaction evidence="6">
        <text>glyoxylate + acetyl-CoA + H2O = (S)-malate + CoA + H(+)</text>
        <dbReference type="Rhea" id="RHEA:18181"/>
        <dbReference type="ChEBI" id="CHEBI:15377"/>
        <dbReference type="ChEBI" id="CHEBI:15378"/>
        <dbReference type="ChEBI" id="CHEBI:15589"/>
        <dbReference type="ChEBI" id="CHEBI:36655"/>
        <dbReference type="ChEBI" id="CHEBI:57287"/>
        <dbReference type="ChEBI" id="CHEBI:57288"/>
        <dbReference type="EC" id="2.3.3.9"/>
    </reaction>
</comment>
<dbReference type="InterPro" id="IPR006252">
    <property type="entry name" value="Malate_synthA"/>
</dbReference>
<reference evidence="12" key="1">
    <citation type="submission" date="2020-07" db="EMBL/GenBank/DDBJ databases">
        <title>Huge and variable diversity of episymbiotic CPR bacteria and DPANN archaea in groundwater ecosystems.</title>
        <authorList>
            <person name="He C.Y."/>
            <person name="Keren R."/>
            <person name="Whittaker M."/>
            <person name="Farag I.F."/>
            <person name="Doudna J."/>
            <person name="Cate J.H.D."/>
            <person name="Banfield J.F."/>
        </authorList>
    </citation>
    <scope>NUCLEOTIDE SEQUENCE</scope>
    <source>
        <strain evidence="12">NC_groundwater_580_Pr5_B-0.1um_64_19</strain>
    </source>
</reference>
<accession>A0A932A7R9</accession>
<dbReference type="InterPro" id="IPR048355">
    <property type="entry name" value="MS_C"/>
</dbReference>
<evidence type="ECO:0000256" key="3">
    <source>
        <dbReference type="ARBA" id="ARBA00022435"/>
    </source>
</evidence>
<feature type="region of interest" description="Disordered" evidence="8">
    <location>
        <begin position="378"/>
        <end position="409"/>
    </location>
</feature>
<evidence type="ECO:0000256" key="1">
    <source>
        <dbReference type="ARBA" id="ARBA00006394"/>
    </source>
</evidence>
<evidence type="ECO:0000256" key="8">
    <source>
        <dbReference type="SAM" id="MobiDB-lite"/>
    </source>
</evidence>
<dbReference type="InterPro" id="IPR048356">
    <property type="entry name" value="MS_N"/>
</dbReference>
<evidence type="ECO:0000256" key="6">
    <source>
        <dbReference type="ARBA" id="ARBA00047918"/>
    </source>
</evidence>
<evidence type="ECO:0000256" key="4">
    <source>
        <dbReference type="ARBA" id="ARBA00022532"/>
    </source>
</evidence>
<dbReference type="EC" id="2.3.3.9" evidence="2"/>
<comment type="caution">
    <text evidence="12">The sequence shown here is derived from an EMBL/GenBank/DDBJ whole genome shotgun (WGS) entry which is preliminary data.</text>
</comment>
<feature type="domain" description="Malate synthase C-terminal" evidence="11">
    <location>
        <begin position="407"/>
        <end position="523"/>
    </location>
</feature>
<evidence type="ECO:0000256" key="7">
    <source>
        <dbReference type="PIRSR" id="PIRSR001363-1"/>
    </source>
</evidence>
<dbReference type="Gene3D" id="1.20.1220.12">
    <property type="entry name" value="Malate synthase, domain III"/>
    <property type="match status" value="1"/>
</dbReference>
<dbReference type="InterPro" id="IPR046363">
    <property type="entry name" value="MS_N_TIM-barrel_dom"/>
</dbReference>
<evidence type="ECO:0000313" key="12">
    <source>
        <dbReference type="EMBL" id="MBI2677716.1"/>
    </source>
</evidence>
<keyword evidence="3" id="KW-0329">Glyoxylate bypass</keyword>
<dbReference type="Pfam" id="PF20659">
    <property type="entry name" value="MS_C"/>
    <property type="match status" value="1"/>
</dbReference>